<gene>
    <name evidence="2" type="ORF">LCGC14_2442040</name>
</gene>
<feature type="transmembrane region" description="Helical" evidence="1">
    <location>
        <begin position="322"/>
        <end position="343"/>
    </location>
</feature>
<keyword evidence="1" id="KW-0472">Membrane</keyword>
<comment type="caution">
    <text evidence="2">The sequence shown here is derived from an EMBL/GenBank/DDBJ whole genome shotgun (WGS) entry which is preliminary data.</text>
</comment>
<organism evidence="2">
    <name type="scientific">marine sediment metagenome</name>
    <dbReference type="NCBI Taxonomy" id="412755"/>
    <lineage>
        <taxon>unclassified sequences</taxon>
        <taxon>metagenomes</taxon>
        <taxon>ecological metagenomes</taxon>
    </lineage>
</organism>
<name>A0A0F9C660_9ZZZZ</name>
<proteinExistence type="predicted"/>
<protein>
    <recommendedName>
        <fullName evidence="3">Right handed beta helix domain-containing protein</fullName>
    </recommendedName>
</protein>
<dbReference type="EMBL" id="LAZR01037603">
    <property type="protein sequence ID" value="KKL21777.1"/>
    <property type="molecule type" value="Genomic_DNA"/>
</dbReference>
<evidence type="ECO:0008006" key="3">
    <source>
        <dbReference type="Google" id="ProtNLM"/>
    </source>
</evidence>
<keyword evidence="1" id="KW-1133">Transmembrane helix</keyword>
<keyword evidence="1" id="KW-0812">Transmembrane</keyword>
<accession>A0A0F9C660</accession>
<dbReference type="AlphaFoldDB" id="A0A0F9C660"/>
<sequence>MANGVVFDNEKTVFFASDGDGAAANASGCLKSWWDTECPNHTEAEHVAARDKMMDVDGYPIFSEDSVVYTETDQKITISGIEAFAEVGMLAYIYNGANIVDGIYEITVVGTGYIICGDMDDFGLDDTVYVIIGGEFLLQDALDETDATDHSVEIHIRDNLTLVTTTIDINMGGGNNTKNTFKKISGYNTSPGDMDYGGTYYQSPCEILQAGSIDNAKAVLLDGNDDDYAIVNISIDGLIVENIHLYDSGSASPVVFTSTPQGVVLRNCRVSSCNRVSNTAAADVVWDSCYIHNDLQSNNCILSGGHHSFINCVANLATGKNFIHATGITVSVIGCLIAGNGNYGIRGQRQQRKHHQESQSLHSSVTVLGFLPVGCGLPAQIQHV</sequence>
<reference evidence="2" key="1">
    <citation type="journal article" date="2015" name="Nature">
        <title>Complex archaea that bridge the gap between prokaryotes and eukaryotes.</title>
        <authorList>
            <person name="Spang A."/>
            <person name="Saw J.H."/>
            <person name="Jorgensen S.L."/>
            <person name="Zaremba-Niedzwiedzka K."/>
            <person name="Martijn J."/>
            <person name="Lind A.E."/>
            <person name="van Eijk R."/>
            <person name="Schleper C."/>
            <person name="Guy L."/>
            <person name="Ettema T.J."/>
        </authorList>
    </citation>
    <scope>NUCLEOTIDE SEQUENCE</scope>
</reference>
<dbReference type="InterPro" id="IPR011050">
    <property type="entry name" value="Pectin_lyase_fold/virulence"/>
</dbReference>
<dbReference type="SUPFAM" id="SSF51126">
    <property type="entry name" value="Pectin lyase-like"/>
    <property type="match status" value="1"/>
</dbReference>
<evidence type="ECO:0000313" key="2">
    <source>
        <dbReference type="EMBL" id="KKL21777.1"/>
    </source>
</evidence>
<evidence type="ECO:0000256" key="1">
    <source>
        <dbReference type="SAM" id="Phobius"/>
    </source>
</evidence>